<protein>
    <recommendedName>
        <fullName evidence="3">DUF3316 domain-containing protein</fullName>
    </recommendedName>
</protein>
<organism evidence="1 2">
    <name type="scientific">Flectobacillus longus</name>
    <dbReference type="NCBI Taxonomy" id="2984207"/>
    <lineage>
        <taxon>Bacteria</taxon>
        <taxon>Pseudomonadati</taxon>
        <taxon>Bacteroidota</taxon>
        <taxon>Cytophagia</taxon>
        <taxon>Cytophagales</taxon>
        <taxon>Flectobacillaceae</taxon>
        <taxon>Flectobacillus</taxon>
    </lineage>
</organism>
<keyword evidence="2" id="KW-1185">Reference proteome</keyword>
<comment type="caution">
    <text evidence="1">The sequence shown here is derived from an EMBL/GenBank/DDBJ whole genome shotgun (WGS) entry which is preliminary data.</text>
</comment>
<gene>
    <name evidence="1" type="ORF">QM480_23650</name>
</gene>
<sequence>MSYAQSKIDSALSTTYRTFTGKIGSTSFRDDFISPLRYDLYAIGLEFQQQHQKKQKLSTLLSTMSLGVPSRPNTLKVATGELNIYFAKQHDVLHSPNAHLYLGGFIGLNIATRFSDIYNLGYGNNEVSVDAGLRAGVALSYWKSMRIFHKKVLFRNFFMMPLISVLGRSGYAHDAYFKEELWKYLGDYIYVGSINRYFFYTNRSTFYFGEKTITNTKHANRKSSWRVGIEWSFRHYTAPSELSLGNTSLTIGKVITF</sequence>
<reference evidence="1 2" key="1">
    <citation type="submission" date="2023-05" db="EMBL/GenBank/DDBJ databases">
        <title>Novel species of genus Flectobacillus isolated from stream in China.</title>
        <authorList>
            <person name="Lu H."/>
        </authorList>
    </citation>
    <scope>NUCLEOTIDE SEQUENCE [LARGE SCALE GENOMIC DNA]</scope>
    <source>
        <strain evidence="1 2">DC10W</strain>
    </source>
</reference>
<name>A0ABT6YW91_9BACT</name>
<accession>A0ABT6YW91</accession>
<proteinExistence type="predicted"/>
<dbReference type="RefSeq" id="WP_283372017.1">
    <property type="nucleotide sequence ID" value="NZ_JASHID010000028.1"/>
</dbReference>
<evidence type="ECO:0000313" key="2">
    <source>
        <dbReference type="Proteomes" id="UP001236569"/>
    </source>
</evidence>
<dbReference type="EMBL" id="JASHID010000028">
    <property type="protein sequence ID" value="MDI9867358.1"/>
    <property type="molecule type" value="Genomic_DNA"/>
</dbReference>
<evidence type="ECO:0008006" key="3">
    <source>
        <dbReference type="Google" id="ProtNLM"/>
    </source>
</evidence>
<evidence type="ECO:0000313" key="1">
    <source>
        <dbReference type="EMBL" id="MDI9867358.1"/>
    </source>
</evidence>
<dbReference type="Proteomes" id="UP001236569">
    <property type="component" value="Unassembled WGS sequence"/>
</dbReference>